<dbReference type="RefSeq" id="WP_143054403.1">
    <property type="nucleotide sequence ID" value="NZ_FOGF01000054.1"/>
</dbReference>
<dbReference type="InterPro" id="IPR001959">
    <property type="entry name" value="Transposase"/>
</dbReference>
<evidence type="ECO:0000313" key="3">
    <source>
        <dbReference type="Proteomes" id="UP000198556"/>
    </source>
</evidence>
<accession>A0A1H9PD45</accession>
<keyword evidence="3" id="KW-1185">Reference proteome</keyword>
<organism evidence="2 3">
    <name type="scientific">Granulicatella balaenopterae</name>
    <dbReference type="NCBI Taxonomy" id="137733"/>
    <lineage>
        <taxon>Bacteria</taxon>
        <taxon>Bacillati</taxon>
        <taxon>Bacillota</taxon>
        <taxon>Bacilli</taxon>
        <taxon>Lactobacillales</taxon>
        <taxon>Carnobacteriaceae</taxon>
        <taxon>Granulicatella</taxon>
    </lineage>
</organism>
<feature type="non-terminal residue" evidence="2">
    <location>
        <position position="131"/>
    </location>
</feature>
<dbReference type="Proteomes" id="UP000198556">
    <property type="component" value="Unassembled WGS sequence"/>
</dbReference>
<dbReference type="STRING" id="137733.SAMN05421767_1541"/>
<evidence type="ECO:0000313" key="2">
    <source>
        <dbReference type="EMBL" id="SER45493.1"/>
    </source>
</evidence>
<gene>
    <name evidence="2" type="ORF">SAMN05421767_1541</name>
</gene>
<dbReference type="OrthoDB" id="2160116at2"/>
<evidence type="ECO:0000259" key="1">
    <source>
        <dbReference type="Pfam" id="PF01385"/>
    </source>
</evidence>
<dbReference type="Pfam" id="PF01385">
    <property type="entry name" value="OrfB_IS605"/>
    <property type="match status" value="1"/>
</dbReference>
<sequence length="131" mass="15408">MFNRKPNKNWILKSATISQEKDNKYYVSVLFEYVEEVSNVEITDKIIGLDYKSDGLYADSEGKVCGSPKYYRKSHKRLAKLQRQLSKKEKGSNNREKARKKVAKLHRHISNQRLDFLHKESTRIANLYEVV</sequence>
<protein>
    <submittedName>
        <fullName evidence="2">Putative transposase</fullName>
    </submittedName>
</protein>
<dbReference type="NCBIfam" id="NF040570">
    <property type="entry name" value="guided_TnpB"/>
    <property type="match status" value="1"/>
</dbReference>
<proteinExistence type="predicted"/>
<dbReference type="AlphaFoldDB" id="A0A1H9PD45"/>
<name>A0A1H9PD45_9LACT</name>
<dbReference type="EMBL" id="FOGF01000054">
    <property type="protein sequence ID" value="SER45493.1"/>
    <property type="molecule type" value="Genomic_DNA"/>
</dbReference>
<reference evidence="2 3" key="1">
    <citation type="submission" date="2016-10" db="EMBL/GenBank/DDBJ databases">
        <authorList>
            <person name="de Groot N.N."/>
        </authorList>
    </citation>
    <scope>NUCLEOTIDE SEQUENCE [LARGE SCALE GENOMIC DNA]</scope>
    <source>
        <strain evidence="2 3">DSM 15827</strain>
    </source>
</reference>
<feature type="domain" description="Probable transposase IS891/IS1136/IS1341" evidence="1">
    <location>
        <begin position="34"/>
        <end position="129"/>
    </location>
</feature>